<comment type="caution">
    <text evidence="2">The sequence shown here is derived from an EMBL/GenBank/DDBJ whole genome shotgun (WGS) entry which is preliminary data.</text>
</comment>
<name>A0A511MLW8_9NOCA</name>
<evidence type="ECO:0000313" key="2">
    <source>
        <dbReference type="EMBL" id="GEM41148.1"/>
    </source>
</evidence>
<reference evidence="2 3" key="1">
    <citation type="submission" date="2019-07" db="EMBL/GenBank/DDBJ databases">
        <title>Whole genome shotgun sequence of Nocardia ninae NBRC 108245.</title>
        <authorList>
            <person name="Hosoyama A."/>
            <person name="Uohara A."/>
            <person name="Ohji S."/>
            <person name="Ichikawa N."/>
        </authorList>
    </citation>
    <scope>NUCLEOTIDE SEQUENCE [LARGE SCALE GENOMIC DNA]</scope>
    <source>
        <strain evidence="2 3">NBRC 108245</strain>
    </source>
</reference>
<evidence type="ECO:0000256" key="1">
    <source>
        <dbReference type="SAM" id="MobiDB-lite"/>
    </source>
</evidence>
<organism evidence="2 3">
    <name type="scientific">Nocardia ninae NBRC 108245</name>
    <dbReference type="NCBI Taxonomy" id="1210091"/>
    <lineage>
        <taxon>Bacteria</taxon>
        <taxon>Bacillati</taxon>
        <taxon>Actinomycetota</taxon>
        <taxon>Actinomycetes</taxon>
        <taxon>Mycobacteriales</taxon>
        <taxon>Nocardiaceae</taxon>
        <taxon>Nocardia</taxon>
    </lineage>
</organism>
<gene>
    <name evidence="2" type="ORF">NN4_56670</name>
</gene>
<sequence length="236" mass="27094">MSTVRRFWIEFDVERDSDYWIALVQGVGVTGFDEKDCLSMVADLLPADKELPPVRRITVDISLAQPLPVNPPNLGVPVWRGVWYPPWNLSIGPIWRSRGVDRTAERPGIPTPVTGTSPTWWDEIPHIKSLLLPLVYMHQPKFDDQKWESLTWMERARSAADPTHAAMVREALDYVIARRPTPSEWYDPTGAWFLEQQELDEYLRAFRDYLFGDRSEPISPPCNERPLPDAGGQEVL</sequence>
<dbReference type="OrthoDB" id="4520869at2"/>
<feature type="region of interest" description="Disordered" evidence="1">
    <location>
        <begin position="217"/>
        <end position="236"/>
    </location>
</feature>
<evidence type="ECO:0000313" key="3">
    <source>
        <dbReference type="Proteomes" id="UP000321424"/>
    </source>
</evidence>
<proteinExistence type="predicted"/>
<accession>A0A511MLW8</accession>
<dbReference type="AlphaFoldDB" id="A0A511MLW8"/>
<dbReference type="Proteomes" id="UP000321424">
    <property type="component" value="Unassembled WGS sequence"/>
</dbReference>
<dbReference type="EMBL" id="BJXA01000046">
    <property type="protein sequence ID" value="GEM41148.1"/>
    <property type="molecule type" value="Genomic_DNA"/>
</dbReference>
<dbReference type="RefSeq" id="WP_147137585.1">
    <property type="nucleotide sequence ID" value="NZ_BJXA01000046.1"/>
</dbReference>
<keyword evidence="3" id="KW-1185">Reference proteome</keyword>
<protein>
    <submittedName>
        <fullName evidence="2">Uncharacterized protein</fullName>
    </submittedName>
</protein>